<proteinExistence type="inferred from homology"/>
<dbReference type="RefSeq" id="WP_091913224.1">
    <property type="nucleotide sequence ID" value="NZ_FNLO01000018.1"/>
</dbReference>
<feature type="transmembrane region" description="Helical" evidence="8">
    <location>
        <begin position="216"/>
        <end position="237"/>
    </location>
</feature>
<dbReference type="InterPro" id="IPR004626">
    <property type="entry name" value="RarD"/>
</dbReference>
<feature type="transmembrane region" description="Helical" evidence="8">
    <location>
        <begin position="78"/>
        <end position="99"/>
    </location>
</feature>
<dbReference type="Pfam" id="PF00892">
    <property type="entry name" value="EamA"/>
    <property type="match status" value="1"/>
</dbReference>
<comment type="similarity">
    <text evidence="2">Belongs to the EamA transporter family.</text>
</comment>
<evidence type="ECO:0000259" key="9">
    <source>
        <dbReference type="Pfam" id="PF00892"/>
    </source>
</evidence>
<dbReference type="Proteomes" id="UP000243719">
    <property type="component" value="Unassembled WGS sequence"/>
</dbReference>
<organism evidence="10 11">
    <name type="scientific">Chitinasiproducens palmae</name>
    <dbReference type="NCBI Taxonomy" id="1770053"/>
    <lineage>
        <taxon>Bacteria</taxon>
        <taxon>Pseudomonadati</taxon>
        <taxon>Pseudomonadota</taxon>
        <taxon>Betaproteobacteria</taxon>
        <taxon>Burkholderiales</taxon>
        <taxon>Burkholderiaceae</taxon>
        <taxon>Chitinasiproducens</taxon>
    </lineage>
</organism>
<evidence type="ECO:0000256" key="7">
    <source>
        <dbReference type="ARBA" id="ARBA00023136"/>
    </source>
</evidence>
<dbReference type="OrthoDB" id="3250831at2"/>
<keyword evidence="3" id="KW-0813">Transport</keyword>
<protein>
    <submittedName>
        <fullName evidence="10">Chloramphenicol-sensitive protein RarD</fullName>
    </submittedName>
</protein>
<evidence type="ECO:0000256" key="4">
    <source>
        <dbReference type="ARBA" id="ARBA00022475"/>
    </source>
</evidence>
<feature type="transmembrane region" description="Helical" evidence="8">
    <location>
        <begin position="186"/>
        <end position="204"/>
    </location>
</feature>
<evidence type="ECO:0000256" key="8">
    <source>
        <dbReference type="SAM" id="Phobius"/>
    </source>
</evidence>
<keyword evidence="5 8" id="KW-0812">Transmembrane</keyword>
<evidence type="ECO:0000256" key="6">
    <source>
        <dbReference type="ARBA" id="ARBA00022989"/>
    </source>
</evidence>
<feature type="transmembrane region" description="Helical" evidence="8">
    <location>
        <begin position="277"/>
        <end position="297"/>
    </location>
</feature>
<dbReference type="STRING" id="1770053.SAMN05216551_11819"/>
<dbReference type="SUPFAM" id="SSF103481">
    <property type="entry name" value="Multidrug resistance efflux transporter EmrE"/>
    <property type="match status" value="1"/>
</dbReference>
<keyword evidence="7 8" id="KW-0472">Membrane</keyword>
<evidence type="ECO:0000313" key="10">
    <source>
        <dbReference type="EMBL" id="SDV51513.1"/>
    </source>
</evidence>
<feature type="domain" description="EamA" evidence="9">
    <location>
        <begin position="11"/>
        <end position="148"/>
    </location>
</feature>
<feature type="transmembrane region" description="Helical" evidence="8">
    <location>
        <begin position="42"/>
        <end position="66"/>
    </location>
</feature>
<evidence type="ECO:0000256" key="3">
    <source>
        <dbReference type="ARBA" id="ARBA00022448"/>
    </source>
</evidence>
<comment type="subcellular location">
    <subcellularLocation>
        <location evidence="1">Cell membrane</location>
        <topology evidence="1">Multi-pass membrane protein</topology>
    </subcellularLocation>
</comment>
<evidence type="ECO:0000256" key="1">
    <source>
        <dbReference type="ARBA" id="ARBA00004651"/>
    </source>
</evidence>
<dbReference type="InterPro" id="IPR037185">
    <property type="entry name" value="EmrE-like"/>
</dbReference>
<gene>
    <name evidence="10" type="ORF">SAMN05216551_11819</name>
</gene>
<feature type="transmembrane region" description="Helical" evidence="8">
    <location>
        <begin position="244"/>
        <end position="265"/>
    </location>
</feature>
<keyword evidence="6 8" id="KW-1133">Transmembrane helix</keyword>
<dbReference type="NCBIfam" id="TIGR00688">
    <property type="entry name" value="rarD"/>
    <property type="match status" value="1"/>
</dbReference>
<evidence type="ECO:0000256" key="2">
    <source>
        <dbReference type="ARBA" id="ARBA00007362"/>
    </source>
</evidence>
<dbReference type="AlphaFoldDB" id="A0A1H2PW13"/>
<accession>A0A1H2PW13</accession>
<feature type="transmembrane region" description="Helical" evidence="8">
    <location>
        <begin position="12"/>
        <end position="30"/>
    </location>
</feature>
<reference evidence="11" key="1">
    <citation type="submission" date="2016-09" db="EMBL/GenBank/DDBJ databases">
        <authorList>
            <person name="Varghese N."/>
            <person name="Submissions S."/>
        </authorList>
    </citation>
    <scope>NUCLEOTIDE SEQUENCE [LARGE SCALE GENOMIC DNA]</scope>
    <source>
        <strain evidence="11">JS23</strain>
    </source>
</reference>
<dbReference type="GO" id="GO:0005886">
    <property type="term" value="C:plasma membrane"/>
    <property type="evidence" value="ECO:0007669"/>
    <property type="project" value="UniProtKB-SubCell"/>
</dbReference>
<keyword evidence="4" id="KW-1003">Cell membrane</keyword>
<keyword evidence="11" id="KW-1185">Reference proteome</keyword>
<name>A0A1H2PW13_9BURK</name>
<feature type="transmembrane region" description="Helical" evidence="8">
    <location>
        <begin position="111"/>
        <end position="128"/>
    </location>
</feature>
<evidence type="ECO:0000256" key="5">
    <source>
        <dbReference type="ARBA" id="ARBA00022692"/>
    </source>
</evidence>
<evidence type="ECO:0000313" key="11">
    <source>
        <dbReference type="Proteomes" id="UP000243719"/>
    </source>
</evidence>
<dbReference type="EMBL" id="FNLO01000018">
    <property type="protein sequence ID" value="SDV51513.1"/>
    <property type="molecule type" value="Genomic_DNA"/>
</dbReference>
<dbReference type="InterPro" id="IPR000620">
    <property type="entry name" value="EamA_dom"/>
</dbReference>
<sequence length="305" mass="33316">MAESVSNRSSKGVLLSVMASVLFSVLYYFVTLLGPLDATEIFGWRMLLTAPCVALFVVLSGAWPQVRDIAERARTHGALWLAMPVCALLLAVQLLLFMWAPLHNRALEVSLGYFLLPLLMVVIGRLHYGERLTPLKRVATLCAAFGVCHELYRVGSVSWETLVVALGYPLYFILRRRFRLDSLGGFCFDVWLMVPIAVYLVLHGPSTLATYRAHPALFGLVPVLGLISAAALVSYMVSSRLLPFGLFGLLGYVEPVMLLGVALLLGGRISGDAWLTYAPIWLGVAMLVAEGAMHVLASRASHAAR</sequence>